<accession>A0ABU3PPW3</accession>
<evidence type="ECO:0000313" key="1">
    <source>
        <dbReference type="EMBL" id="MDT9411862.1"/>
    </source>
</evidence>
<keyword evidence="2" id="KW-1185">Reference proteome</keyword>
<feature type="non-terminal residue" evidence="1">
    <location>
        <position position="1"/>
    </location>
</feature>
<sequence length="67" mass="7515">HPPRGLHITQVGQAGEVVAGYGTWEDRRILIAGPAHDVVTSREALIRRGTPRHIIHTQSFDHSPFWL</sequence>
<proteinExistence type="predicted"/>
<organism evidence="1 2">
    <name type="scientific">Corynebacterium rouxii</name>
    <dbReference type="NCBI Taxonomy" id="2719119"/>
    <lineage>
        <taxon>Bacteria</taxon>
        <taxon>Bacillati</taxon>
        <taxon>Actinomycetota</taxon>
        <taxon>Actinomycetes</taxon>
        <taxon>Mycobacteriales</taxon>
        <taxon>Corynebacteriaceae</taxon>
        <taxon>Corynebacterium</taxon>
    </lineage>
</organism>
<dbReference type="Proteomes" id="UP001265983">
    <property type="component" value="Unassembled WGS sequence"/>
</dbReference>
<comment type="caution">
    <text evidence="1">The sequence shown here is derived from an EMBL/GenBank/DDBJ whole genome shotgun (WGS) entry which is preliminary data.</text>
</comment>
<reference evidence="1 2" key="1">
    <citation type="submission" date="2023-03" db="EMBL/GenBank/DDBJ databases">
        <title>Whole genome sequence of the first Corynebacterium rouxii strains isolated in Brazil: a recent member of Corynebacterium diphtheriae complex.</title>
        <authorList>
            <person name="Vieira V."/>
            <person name="Ramos J.N."/>
            <person name="Araujo M.R.B."/>
            <person name="Baio P.V."/>
            <person name="Sant'Anna L.O."/>
            <person name="Veras J.F.C."/>
            <person name="Vieira E.M.D."/>
            <person name="Sousa M.A.B."/>
            <person name="Camargo C.H."/>
            <person name="Sacchi C.T."/>
            <person name="Campos K.R."/>
            <person name="Santos M.B.N."/>
            <person name="Bokermann S."/>
            <person name="Alvim L.B."/>
            <person name="Santos L.S."/>
            <person name="Mattos-Guaraldi A.L."/>
        </authorList>
    </citation>
    <scope>NUCLEOTIDE SEQUENCE [LARGE SCALE GENOMIC DNA]</scope>
    <source>
        <strain evidence="1 2">70862</strain>
    </source>
</reference>
<gene>
    <name evidence="1" type="ORF">P8T80_10865</name>
</gene>
<name>A0ABU3PPW3_9CORY</name>
<protein>
    <submittedName>
        <fullName evidence="1">Oxidoreductase</fullName>
    </submittedName>
</protein>
<evidence type="ECO:0000313" key="2">
    <source>
        <dbReference type="Proteomes" id="UP001265983"/>
    </source>
</evidence>
<dbReference type="EMBL" id="JARUHM010000014">
    <property type="protein sequence ID" value="MDT9411862.1"/>
    <property type="molecule type" value="Genomic_DNA"/>
</dbReference>